<dbReference type="GO" id="GO:0004497">
    <property type="term" value="F:monooxygenase activity"/>
    <property type="evidence" value="ECO:0007669"/>
    <property type="project" value="UniProtKB-KW"/>
</dbReference>
<organism evidence="2 3">
    <name type="scientific">Rhizobium terricola</name>
    <dbReference type="NCBI Taxonomy" id="2728849"/>
    <lineage>
        <taxon>Bacteria</taxon>
        <taxon>Pseudomonadati</taxon>
        <taxon>Pseudomonadota</taxon>
        <taxon>Alphaproteobacteria</taxon>
        <taxon>Hyphomicrobiales</taxon>
        <taxon>Rhizobiaceae</taxon>
        <taxon>Rhizobium/Agrobacterium group</taxon>
        <taxon>Rhizobium</taxon>
    </lineage>
</organism>
<reference evidence="2 3" key="1">
    <citation type="submission" date="2020-04" db="EMBL/GenBank/DDBJ databases">
        <title>Rhizobium sp. S-51 isolated from soil.</title>
        <authorList>
            <person name="Dahal R.H."/>
        </authorList>
    </citation>
    <scope>NUCLEOTIDE SEQUENCE [LARGE SCALE GENOMIC DNA]</scope>
    <source>
        <strain evidence="2 3">S-51</strain>
    </source>
</reference>
<dbReference type="AlphaFoldDB" id="A0A7Y0FVJ0"/>
<keyword evidence="3" id="KW-1185">Reference proteome</keyword>
<dbReference type="InterPro" id="IPR011008">
    <property type="entry name" value="Dimeric_a/b-barrel"/>
</dbReference>
<dbReference type="Proteomes" id="UP000541470">
    <property type="component" value="Unassembled WGS sequence"/>
</dbReference>
<evidence type="ECO:0000259" key="1">
    <source>
        <dbReference type="PROSITE" id="PS51725"/>
    </source>
</evidence>
<dbReference type="PANTHER" id="PTHR37811:SF2">
    <property type="entry name" value="ABM DOMAIN-CONTAINING PROTEIN"/>
    <property type="match status" value="1"/>
</dbReference>
<evidence type="ECO:0000313" key="2">
    <source>
        <dbReference type="EMBL" id="NML74487.1"/>
    </source>
</evidence>
<feature type="domain" description="ABM" evidence="1">
    <location>
        <begin position="2"/>
        <end position="90"/>
    </location>
</feature>
<evidence type="ECO:0000313" key="3">
    <source>
        <dbReference type="Proteomes" id="UP000541470"/>
    </source>
</evidence>
<comment type="caution">
    <text evidence="2">The sequence shown here is derived from an EMBL/GenBank/DDBJ whole genome shotgun (WGS) entry which is preliminary data.</text>
</comment>
<name>A0A7Y0FVJ0_9HYPH</name>
<dbReference type="EMBL" id="JABBGK010000002">
    <property type="protein sequence ID" value="NML74487.1"/>
    <property type="molecule type" value="Genomic_DNA"/>
</dbReference>
<keyword evidence="2" id="KW-0560">Oxidoreductase</keyword>
<dbReference type="PROSITE" id="PS51725">
    <property type="entry name" value="ABM"/>
    <property type="match status" value="1"/>
</dbReference>
<dbReference type="RefSeq" id="WP_169589932.1">
    <property type="nucleotide sequence ID" value="NZ_JABBGK010000002.1"/>
</dbReference>
<keyword evidence="2" id="KW-0503">Monooxygenase</keyword>
<dbReference type="InterPro" id="IPR007138">
    <property type="entry name" value="ABM_dom"/>
</dbReference>
<sequence length="114" mass="13138">MIAVIFEVTPYVGERHRYLDLAGELRASLEQMDGFISVERFESLSVRGKLLSLSFWRDEEAVRRWRETQEHREAQRAGRGGVFADYRLRVAHVLRDYGLAEREEAPGDSRAALG</sequence>
<dbReference type="Pfam" id="PF03992">
    <property type="entry name" value="ABM"/>
    <property type="match status" value="1"/>
</dbReference>
<gene>
    <name evidence="2" type="ORF">HHL25_10175</name>
</gene>
<proteinExistence type="predicted"/>
<protein>
    <submittedName>
        <fullName evidence="2">Antibiotic biosynthesis monooxygenase</fullName>
    </submittedName>
</protein>
<dbReference type="SUPFAM" id="SSF54909">
    <property type="entry name" value="Dimeric alpha+beta barrel"/>
    <property type="match status" value="1"/>
</dbReference>
<dbReference type="InterPro" id="IPR052936">
    <property type="entry name" value="Jasmonate_Hydroxylase-like"/>
</dbReference>
<dbReference type="PANTHER" id="PTHR37811">
    <property type="entry name" value="BLL5343 PROTEIN"/>
    <property type="match status" value="1"/>
</dbReference>
<accession>A0A7Y0FVJ0</accession>
<dbReference type="Gene3D" id="3.30.70.100">
    <property type="match status" value="1"/>
</dbReference>